<reference evidence="1 2" key="1">
    <citation type="journal article" date="2018" name="Nat. Ecol. Evol.">
        <title>Shark genomes provide insights into elasmobranch evolution and the origin of vertebrates.</title>
        <authorList>
            <person name="Hara Y"/>
            <person name="Yamaguchi K"/>
            <person name="Onimaru K"/>
            <person name="Kadota M"/>
            <person name="Koyanagi M"/>
            <person name="Keeley SD"/>
            <person name="Tatsumi K"/>
            <person name="Tanaka K"/>
            <person name="Motone F"/>
            <person name="Kageyama Y"/>
            <person name="Nozu R"/>
            <person name="Adachi N"/>
            <person name="Nishimura O"/>
            <person name="Nakagawa R"/>
            <person name="Tanegashima C"/>
            <person name="Kiyatake I"/>
            <person name="Matsumoto R"/>
            <person name="Murakumo K"/>
            <person name="Nishida K"/>
            <person name="Terakita A"/>
            <person name="Kuratani S"/>
            <person name="Sato K"/>
            <person name="Hyodo S Kuraku.S."/>
        </authorList>
    </citation>
    <scope>NUCLEOTIDE SEQUENCE [LARGE SCALE GENOMIC DNA]</scope>
</reference>
<gene>
    <name evidence="1" type="ORF">scyTo_0011473</name>
</gene>
<keyword evidence="2" id="KW-1185">Reference proteome</keyword>
<proteinExistence type="predicted"/>
<dbReference type="EMBL" id="BFAA01005228">
    <property type="protein sequence ID" value="GCB62491.1"/>
    <property type="molecule type" value="Genomic_DNA"/>
</dbReference>
<comment type="caution">
    <text evidence="1">The sequence shown here is derived from an EMBL/GenBank/DDBJ whole genome shotgun (WGS) entry which is preliminary data.</text>
</comment>
<feature type="non-terminal residue" evidence="1">
    <location>
        <position position="1"/>
    </location>
</feature>
<protein>
    <submittedName>
        <fullName evidence="1">Uncharacterized protein</fullName>
    </submittedName>
</protein>
<name>A0A401NNM9_SCYTO</name>
<sequence>CARNTADGLPDSAVQLKSQNTPRLLIPLIPLLQLKHQ</sequence>
<evidence type="ECO:0000313" key="1">
    <source>
        <dbReference type="EMBL" id="GCB62491.1"/>
    </source>
</evidence>
<evidence type="ECO:0000313" key="2">
    <source>
        <dbReference type="Proteomes" id="UP000288216"/>
    </source>
</evidence>
<dbReference type="Proteomes" id="UP000288216">
    <property type="component" value="Unassembled WGS sequence"/>
</dbReference>
<accession>A0A401NNM9</accession>
<organism evidence="1 2">
    <name type="scientific">Scyliorhinus torazame</name>
    <name type="common">Cloudy catshark</name>
    <name type="synonym">Catulus torazame</name>
    <dbReference type="NCBI Taxonomy" id="75743"/>
    <lineage>
        <taxon>Eukaryota</taxon>
        <taxon>Metazoa</taxon>
        <taxon>Chordata</taxon>
        <taxon>Craniata</taxon>
        <taxon>Vertebrata</taxon>
        <taxon>Chondrichthyes</taxon>
        <taxon>Elasmobranchii</taxon>
        <taxon>Galeomorphii</taxon>
        <taxon>Galeoidea</taxon>
        <taxon>Carcharhiniformes</taxon>
        <taxon>Scyliorhinidae</taxon>
        <taxon>Scyliorhinus</taxon>
    </lineage>
</organism>
<dbReference type="AlphaFoldDB" id="A0A401NNM9"/>